<evidence type="ECO:0000313" key="3">
    <source>
        <dbReference type="Proteomes" id="UP000677804"/>
    </source>
</evidence>
<evidence type="ECO:0000313" key="2">
    <source>
        <dbReference type="EMBL" id="QVI64402.1"/>
    </source>
</evidence>
<keyword evidence="3" id="KW-1185">Reference proteome</keyword>
<dbReference type="RefSeq" id="WP_177199618.1">
    <property type="nucleotide sequence ID" value="NZ_CP074405.1"/>
</dbReference>
<proteinExistence type="predicted"/>
<accession>A0ABX8DA87</accession>
<reference evidence="2 3" key="1">
    <citation type="submission" date="2021-05" db="EMBL/GenBank/DDBJ databases">
        <title>Novel species in genus Cellulomonas.</title>
        <authorList>
            <person name="Zhang G."/>
        </authorList>
    </citation>
    <scope>NUCLEOTIDE SEQUENCE [LARGE SCALE GENOMIC DNA]</scope>
    <source>
        <strain evidence="3">zg-ZUI222</strain>
    </source>
</reference>
<keyword evidence="1" id="KW-1133">Transmembrane helix</keyword>
<sequence>MNPQEDDVHATLIAAAETAAEHSEALPFAPAVFGVGAFVGLLAMLLVTYAFRSVGTRH</sequence>
<evidence type="ECO:0000256" key="1">
    <source>
        <dbReference type="SAM" id="Phobius"/>
    </source>
</evidence>
<keyword evidence="1" id="KW-0812">Transmembrane</keyword>
<dbReference type="Proteomes" id="UP000677804">
    <property type="component" value="Chromosome"/>
</dbReference>
<organism evidence="2 3">
    <name type="scientific">Cellulomonas wangleii</name>
    <dbReference type="NCBI Taxonomy" id="2816956"/>
    <lineage>
        <taxon>Bacteria</taxon>
        <taxon>Bacillati</taxon>
        <taxon>Actinomycetota</taxon>
        <taxon>Actinomycetes</taxon>
        <taxon>Micrococcales</taxon>
        <taxon>Cellulomonadaceae</taxon>
        <taxon>Cellulomonas</taxon>
    </lineage>
</organism>
<keyword evidence="1" id="KW-0472">Membrane</keyword>
<name>A0ABX8DA87_9CELL</name>
<gene>
    <name evidence="2" type="ORF">KG103_11510</name>
</gene>
<protein>
    <submittedName>
        <fullName evidence="2">Uncharacterized protein</fullName>
    </submittedName>
</protein>
<feature type="transmembrane region" description="Helical" evidence="1">
    <location>
        <begin position="31"/>
        <end position="51"/>
    </location>
</feature>
<dbReference type="EMBL" id="CP074405">
    <property type="protein sequence ID" value="QVI64402.1"/>
    <property type="molecule type" value="Genomic_DNA"/>
</dbReference>